<evidence type="ECO:0000256" key="14">
    <source>
        <dbReference type="SAM" id="Phobius"/>
    </source>
</evidence>
<organism evidence="18 19">
    <name type="scientific">Oceanococcus atlanticus</name>
    <dbReference type="NCBI Taxonomy" id="1317117"/>
    <lineage>
        <taxon>Bacteria</taxon>
        <taxon>Pseudomonadati</taxon>
        <taxon>Pseudomonadota</taxon>
        <taxon>Gammaproteobacteria</taxon>
        <taxon>Chromatiales</taxon>
        <taxon>Oceanococcaceae</taxon>
        <taxon>Oceanococcus</taxon>
    </lineage>
</organism>
<evidence type="ECO:0000259" key="16">
    <source>
        <dbReference type="PROSITE" id="PS50110"/>
    </source>
</evidence>
<dbReference type="PANTHER" id="PTHR45339">
    <property type="entry name" value="HYBRID SIGNAL TRANSDUCTION HISTIDINE KINASE J"/>
    <property type="match status" value="1"/>
</dbReference>
<feature type="transmembrane region" description="Helical" evidence="14">
    <location>
        <begin position="6"/>
        <end position="26"/>
    </location>
</feature>
<dbReference type="EC" id="2.7.13.3" evidence="3"/>
<keyword evidence="6 14" id="KW-0812">Transmembrane</keyword>
<feature type="domain" description="Histidine kinase" evidence="15">
    <location>
        <begin position="366"/>
        <end position="586"/>
    </location>
</feature>
<dbReference type="PROSITE" id="PS50109">
    <property type="entry name" value="HIS_KIN"/>
    <property type="match status" value="1"/>
</dbReference>
<proteinExistence type="predicted"/>
<evidence type="ECO:0000256" key="6">
    <source>
        <dbReference type="ARBA" id="ARBA00022692"/>
    </source>
</evidence>
<dbReference type="SMART" id="SM00387">
    <property type="entry name" value="HATPase_c"/>
    <property type="match status" value="1"/>
</dbReference>
<evidence type="ECO:0000256" key="11">
    <source>
        <dbReference type="ARBA" id="ARBA00023136"/>
    </source>
</evidence>
<feature type="transmembrane region" description="Helical" evidence="14">
    <location>
        <begin position="269"/>
        <end position="291"/>
    </location>
</feature>
<keyword evidence="8" id="KW-0067">ATP-binding</keyword>
<dbReference type="SUPFAM" id="SSF55874">
    <property type="entry name" value="ATPase domain of HSP90 chaperone/DNA topoisomerase II/histidine kinase"/>
    <property type="match status" value="1"/>
</dbReference>
<dbReference type="InterPro" id="IPR036097">
    <property type="entry name" value="HisK_dim/P_sf"/>
</dbReference>
<name>A0A1Y1SIV8_9GAMM</name>
<keyword evidence="18" id="KW-0808">Transferase</keyword>
<evidence type="ECO:0000256" key="10">
    <source>
        <dbReference type="ARBA" id="ARBA00023012"/>
    </source>
</evidence>
<evidence type="ECO:0000256" key="9">
    <source>
        <dbReference type="ARBA" id="ARBA00022989"/>
    </source>
</evidence>
<dbReference type="Pfam" id="PF00072">
    <property type="entry name" value="Response_reg"/>
    <property type="match status" value="1"/>
</dbReference>
<feature type="domain" description="Response regulatory" evidence="16">
    <location>
        <begin position="703"/>
        <end position="821"/>
    </location>
</feature>
<keyword evidence="5 13" id="KW-0597">Phosphoprotein</keyword>
<feature type="modified residue" description="4-aspartylphosphate" evidence="13">
    <location>
        <position position="752"/>
    </location>
</feature>
<dbReference type="Gene3D" id="1.20.120.160">
    <property type="entry name" value="HPT domain"/>
    <property type="match status" value="1"/>
</dbReference>
<dbReference type="InterPro" id="IPR005467">
    <property type="entry name" value="His_kinase_dom"/>
</dbReference>
<dbReference type="InterPro" id="IPR011006">
    <property type="entry name" value="CheY-like_superfamily"/>
</dbReference>
<dbReference type="InterPro" id="IPR036890">
    <property type="entry name" value="HATPase_C_sf"/>
</dbReference>
<protein>
    <recommendedName>
        <fullName evidence="3">histidine kinase</fullName>
        <ecNumber evidence="3">2.7.13.3</ecNumber>
    </recommendedName>
</protein>
<keyword evidence="9 14" id="KW-1133">Transmembrane helix</keyword>
<evidence type="ECO:0000256" key="3">
    <source>
        <dbReference type="ARBA" id="ARBA00012438"/>
    </source>
</evidence>
<dbReference type="CDD" id="cd00082">
    <property type="entry name" value="HisKA"/>
    <property type="match status" value="1"/>
</dbReference>
<evidence type="ECO:0000259" key="17">
    <source>
        <dbReference type="PROSITE" id="PS50894"/>
    </source>
</evidence>
<dbReference type="PANTHER" id="PTHR45339:SF1">
    <property type="entry name" value="HYBRID SIGNAL TRANSDUCTION HISTIDINE KINASE J"/>
    <property type="match status" value="1"/>
</dbReference>
<dbReference type="InterPro" id="IPR003661">
    <property type="entry name" value="HisK_dim/P_dom"/>
</dbReference>
<dbReference type="SUPFAM" id="SSF52172">
    <property type="entry name" value="CheY-like"/>
    <property type="match status" value="1"/>
</dbReference>
<sequence length="953" mass="104527">MKISLVWKLVIPTLGVVLLVAGGMVYRSWSGWAERTLDSAQVELASDARVLEELLVQFRDELAQTGSNLVVNLSLDGEDAWIDSLNRSPDLFARLNWLRLYDIHGEFLLDWLPGDAPSALADDAHQQLLARARRALRPQGALHCFDSCEYLVAAPVATARGRQLLLLLAAPVADLVHTYATLTGADLALLRGDEQRSYRAVASSRREVSEARLLRAAWHTPRDVAEPHLHGSWAYQVVDLAGVSLGANAPVAVLLQDLSASFGVARGQAVFNLFAQLVLMGVVLGLIVWLLSGSLRRLRVLIRLLPAMSAEDQHNTRKQLMNAFPESRLRDEVDTLRDALLWLSDELHKLHGVEAASEAKSRFLATMSHEIRTPMSGIIGLTEILQRTDLSEDQRRMTRMILESTNHLMGIINDVLDYSKIEADAMSLNEEAFDPCELLEQVAETCAGSARAKGLALKVLPAVDLPSQVKADRGKLRQILLNLISNAIKFTAQGDVAIRLRRCVIRGQLHCCFDVSDTGPGIAEDSQQRIFQRFVQADASTTRRFGGTGLGLPISLGLAELMGGHLSLDSAPGCGATFRLTVPVECLTETAPSGGRLNGWVVAVELEGNERLCVIDHLLAEGAVLQPPDRDAEICDTRPSVLLRPWRDQAQEDVLLLIRNVASGIERRLQRPIHPHRLAADIVASQTTAPVSPQADRARLGLHVLVVEDQPINRDLICRQLEQLGCHVCAAVDGVAALAQLQRAHFDVVITDLHMPNMDGYAFTRAVRSGIYGNDPDLPVAVLTASASEKDLRDLQRLQISCKLVKPLTLNALHAFLSSLGSPPPDALESAAEPSERAFEHLDVDLLEDVMGPQFSGLARFVEAFDEVNRPLLARCEDAMKKAQWDDLHEVIHRLKGSARSLGGSRLGHALEALERAPEMPSQWRRARMQTVSALFDGLLVELSELARRQAAA</sequence>
<comment type="catalytic activity">
    <reaction evidence="1">
        <text>ATP + protein L-histidine = ADP + protein N-phospho-L-histidine.</text>
        <dbReference type="EC" id="2.7.13.3"/>
    </reaction>
</comment>
<comment type="caution">
    <text evidence="18">The sequence shown here is derived from an EMBL/GenBank/DDBJ whole genome shotgun (WGS) entry which is preliminary data.</text>
</comment>
<keyword evidence="18" id="KW-0418">Kinase</keyword>
<dbReference type="CDD" id="cd16922">
    <property type="entry name" value="HATPase_EvgS-ArcB-TorS-like"/>
    <property type="match status" value="1"/>
</dbReference>
<evidence type="ECO:0000256" key="13">
    <source>
        <dbReference type="PROSITE-ProRule" id="PRU00169"/>
    </source>
</evidence>
<dbReference type="InterPro" id="IPR004358">
    <property type="entry name" value="Sig_transdc_His_kin-like_C"/>
</dbReference>
<evidence type="ECO:0000256" key="7">
    <source>
        <dbReference type="ARBA" id="ARBA00022741"/>
    </source>
</evidence>
<evidence type="ECO:0000256" key="5">
    <source>
        <dbReference type="ARBA" id="ARBA00022553"/>
    </source>
</evidence>
<dbReference type="AlphaFoldDB" id="A0A1Y1SIV8"/>
<evidence type="ECO:0000256" key="4">
    <source>
        <dbReference type="ARBA" id="ARBA00022475"/>
    </source>
</evidence>
<dbReference type="SMART" id="SM00388">
    <property type="entry name" value="HisKA"/>
    <property type="match status" value="1"/>
</dbReference>
<dbReference type="InterPro" id="IPR008207">
    <property type="entry name" value="Sig_transdc_His_kin_Hpt_dom"/>
</dbReference>
<dbReference type="CDD" id="cd17546">
    <property type="entry name" value="REC_hyHK_CKI1_RcsC-like"/>
    <property type="match status" value="1"/>
</dbReference>
<feature type="modified residue" description="Phosphohistidine" evidence="12">
    <location>
        <position position="893"/>
    </location>
</feature>
<reference evidence="18 19" key="1">
    <citation type="submission" date="2013-04" db="EMBL/GenBank/DDBJ databases">
        <title>Oceanococcus atlanticus 22II-S10r2 Genome Sequencing.</title>
        <authorList>
            <person name="Lai Q."/>
            <person name="Li G."/>
            <person name="Shao Z."/>
        </authorList>
    </citation>
    <scope>NUCLEOTIDE SEQUENCE [LARGE SCALE GENOMIC DNA]</scope>
    <source>
        <strain evidence="18 19">22II-S10r2</strain>
    </source>
</reference>
<comment type="subcellular location">
    <subcellularLocation>
        <location evidence="2">Cell membrane</location>
        <topology evidence="2">Multi-pass membrane protein</topology>
    </subcellularLocation>
</comment>
<dbReference type="SUPFAM" id="SSF47384">
    <property type="entry name" value="Homodimeric domain of signal transducing histidine kinase"/>
    <property type="match status" value="1"/>
</dbReference>
<gene>
    <name evidence="18" type="ORF">ATO7_05655</name>
</gene>
<keyword evidence="19" id="KW-1185">Reference proteome</keyword>
<evidence type="ECO:0000256" key="12">
    <source>
        <dbReference type="PROSITE-ProRule" id="PRU00110"/>
    </source>
</evidence>
<evidence type="ECO:0000313" key="19">
    <source>
        <dbReference type="Proteomes" id="UP000192342"/>
    </source>
</evidence>
<dbReference type="InterPro" id="IPR036641">
    <property type="entry name" value="HPT_dom_sf"/>
</dbReference>
<evidence type="ECO:0000256" key="2">
    <source>
        <dbReference type="ARBA" id="ARBA00004651"/>
    </source>
</evidence>
<dbReference type="Pfam" id="PF02518">
    <property type="entry name" value="HATPase_c"/>
    <property type="match status" value="1"/>
</dbReference>
<dbReference type="Gene3D" id="3.40.50.2300">
    <property type="match status" value="1"/>
</dbReference>
<dbReference type="GO" id="GO:0005524">
    <property type="term" value="F:ATP binding"/>
    <property type="evidence" value="ECO:0007669"/>
    <property type="project" value="UniProtKB-KW"/>
</dbReference>
<dbReference type="InterPro" id="IPR003594">
    <property type="entry name" value="HATPase_dom"/>
</dbReference>
<evidence type="ECO:0000256" key="1">
    <source>
        <dbReference type="ARBA" id="ARBA00000085"/>
    </source>
</evidence>
<accession>A0A1Y1SIV8</accession>
<dbReference type="OrthoDB" id="5563233at2"/>
<feature type="domain" description="HPt" evidence="17">
    <location>
        <begin position="854"/>
        <end position="953"/>
    </location>
</feature>
<keyword evidence="10" id="KW-0902">Two-component regulatory system</keyword>
<dbReference type="GO" id="GO:0000155">
    <property type="term" value="F:phosphorelay sensor kinase activity"/>
    <property type="evidence" value="ECO:0007669"/>
    <property type="project" value="InterPro"/>
</dbReference>
<keyword evidence="7" id="KW-0547">Nucleotide-binding</keyword>
<keyword evidence="4" id="KW-1003">Cell membrane</keyword>
<dbReference type="STRING" id="1317117.ATO7_05655"/>
<dbReference type="RefSeq" id="WP_083560370.1">
    <property type="nucleotide sequence ID" value="NZ_AQQV01000001.1"/>
</dbReference>
<dbReference type="InterPro" id="IPR001789">
    <property type="entry name" value="Sig_transdc_resp-reg_receiver"/>
</dbReference>
<dbReference type="PROSITE" id="PS50110">
    <property type="entry name" value="RESPONSE_REGULATORY"/>
    <property type="match status" value="1"/>
</dbReference>
<dbReference type="FunFam" id="3.30.565.10:FF:000010">
    <property type="entry name" value="Sensor histidine kinase RcsC"/>
    <property type="match status" value="1"/>
</dbReference>
<dbReference type="PRINTS" id="PR00344">
    <property type="entry name" value="BCTRLSENSOR"/>
</dbReference>
<evidence type="ECO:0000259" key="15">
    <source>
        <dbReference type="PROSITE" id="PS50109"/>
    </source>
</evidence>
<dbReference type="Gene3D" id="3.30.565.10">
    <property type="entry name" value="Histidine kinase-like ATPase, C-terminal domain"/>
    <property type="match status" value="1"/>
</dbReference>
<evidence type="ECO:0000256" key="8">
    <source>
        <dbReference type="ARBA" id="ARBA00022840"/>
    </source>
</evidence>
<dbReference type="SMART" id="SM00448">
    <property type="entry name" value="REC"/>
    <property type="match status" value="1"/>
</dbReference>
<dbReference type="EMBL" id="AQQV01000001">
    <property type="protein sequence ID" value="ORE89340.1"/>
    <property type="molecule type" value="Genomic_DNA"/>
</dbReference>
<dbReference type="CDD" id="cd00088">
    <property type="entry name" value="HPT"/>
    <property type="match status" value="1"/>
</dbReference>
<dbReference type="GO" id="GO:0005886">
    <property type="term" value="C:plasma membrane"/>
    <property type="evidence" value="ECO:0007669"/>
    <property type="project" value="UniProtKB-SubCell"/>
</dbReference>
<dbReference type="Proteomes" id="UP000192342">
    <property type="component" value="Unassembled WGS sequence"/>
</dbReference>
<evidence type="ECO:0000313" key="18">
    <source>
        <dbReference type="EMBL" id="ORE89340.1"/>
    </source>
</evidence>
<dbReference type="SUPFAM" id="SSF47226">
    <property type="entry name" value="Histidine-containing phosphotransfer domain, HPT domain"/>
    <property type="match status" value="1"/>
</dbReference>
<dbReference type="Pfam" id="PF00512">
    <property type="entry name" value="HisKA"/>
    <property type="match status" value="1"/>
</dbReference>
<dbReference type="Pfam" id="PF01627">
    <property type="entry name" value="Hpt"/>
    <property type="match status" value="1"/>
</dbReference>
<keyword evidence="11 14" id="KW-0472">Membrane</keyword>
<dbReference type="PROSITE" id="PS50894">
    <property type="entry name" value="HPT"/>
    <property type="match status" value="1"/>
</dbReference>
<dbReference type="Gene3D" id="1.10.287.130">
    <property type="match status" value="1"/>
</dbReference>